<accession>M2RDV5</accession>
<evidence type="ECO:0000256" key="2">
    <source>
        <dbReference type="ARBA" id="ARBA00022857"/>
    </source>
</evidence>
<dbReference type="PANTHER" id="PTHR43008">
    <property type="entry name" value="BENZIL REDUCTASE"/>
    <property type="match status" value="1"/>
</dbReference>
<evidence type="ECO:0000313" key="6">
    <source>
        <dbReference type="Proteomes" id="UP000016930"/>
    </source>
</evidence>
<proteinExistence type="inferred from homology"/>
<keyword evidence="3" id="KW-0560">Oxidoreductase</keyword>
<dbReference type="InterPro" id="IPR057326">
    <property type="entry name" value="KR_dom"/>
</dbReference>
<gene>
    <name evidence="5" type="ORF">CERSUDRAFT_114883</name>
</gene>
<evidence type="ECO:0000256" key="1">
    <source>
        <dbReference type="ARBA" id="ARBA00006484"/>
    </source>
</evidence>
<dbReference type="FunFam" id="3.40.50.720:FF:000084">
    <property type="entry name" value="Short-chain dehydrogenase reductase"/>
    <property type="match status" value="1"/>
</dbReference>
<dbReference type="HOGENOM" id="CLU_010194_1_1_1"/>
<dbReference type="PRINTS" id="PR00080">
    <property type="entry name" value="SDRFAMILY"/>
</dbReference>
<name>M2RDV5_CERS8</name>
<organism evidence="5 6">
    <name type="scientific">Ceriporiopsis subvermispora (strain B)</name>
    <name type="common">White-rot fungus</name>
    <name type="synonym">Gelatoporia subvermispora</name>
    <dbReference type="NCBI Taxonomy" id="914234"/>
    <lineage>
        <taxon>Eukaryota</taxon>
        <taxon>Fungi</taxon>
        <taxon>Dikarya</taxon>
        <taxon>Basidiomycota</taxon>
        <taxon>Agaricomycotina</taxon>
        <taxon>Agaricomycetes</taxon>
        <taxon>Polyporales</taxon>
        <taxon>Gelatoporiaceae</taxon>
        <taxon>Gelatoporia</taxon>
    </lineage>
</organism>
<dbReference type="InterPro" id="IPR020904">
    <property type="entry name" value="Sc_DH/Rdtase_CS"/>
</dbReference>
<dbReference type="Pfam" id="PF13561">
    <property type="entry name" value="adh_short_C2"/>
    <property type="match status" value="1"/>
</dbReference>
<protein>
    <recommendedName>
        <fullName evidence="4">Ketoreductase domain-containing protein</fullName>
    </recommendedName>
</protein>
<sequence length="265" mass="28409">MAHSRGFSINLAEKCVIVTGGNRGIGLAISQACARAGARVAIIYRSSKDAEKVAEGIAKDTGARCQAYQCDVSDSELVTKTFKKIDSEMGPVTGLVANAGVSVVKPALELTKDDFEKVYNVNVLGVFNAARAAAELWIKHKHQGGSIVITSSMSSRIINQLGTGKPLTQVFYNSSKAAVSNLVKGLAAEWAHNDIRVNAVCPGYVETDQTSGMDQKIRDYQAGHLPLGRFAKPHEMAPMALLLLSEHASYMTGQEYFVDGGQLVY</sequence>
<keyword evidence="6" id="KW-1185">Reference proteome</keyword>
<dbReference type="PANTHER" id="PTHR43008:SF6">
    <property type="entry name" value="NADP-DEPENDENT MANNITOL DEHYDROGENASE"/>
    <property type="match status" value="1"/>
</dbReference>
<evidence type="ECO:0000259" key="4">
    <source>
        <dbReference type="SMART" id="SM00822"/>
    </source>
</evidence>
<feature type="domain" description="Ketoreductase" evidence="4">
    <location>
        <begin position="14"/>
        <end position="193"/>
    </location>
</feature>
<dbReference type="Proteomes" id="UP000016930">
    <property type="component" value="Unassembled WGS sequence"/>
</dbReference>
<dbReference type="SUPFAM" id="SSF51735">
    <property type="entry name" value="NAD(P)-binding Rossmann-fold domains"/>
    <property type="match status" value="1"/>
</dbReference>
<dbReference type="SMART" id="SM00822">
    <property type="entry name" value="PKS_KR"/>
    <property type="match status" value="1"/>
</dbReference>
<dbReference type="AlphaFoldDB" id="M2RDV5"/>
<dbReference type="PROSITE" id="PS00061">
    <property type="entry name" value="ADH_SHORT"/>
    <property type="match status" value="1"/>
</dbReference>
<dbReference type="GO" id="GO:0016616">
    <property type="term" value="F:oxidoreductase activity, acting on the CH-OH group of donors, NAD or NADP as acceptor"/>
    <property type="evidence" value="ECO:0007669"/>
    <property type="project" value="UniProtKB-ARBA"/>
</dbReference>
<dbReference type="InterPro" id="IPR002347">
    <property type="entry name" value="SDR_fam"/>
</dbReference>
<dbReference type="PRINTS" id="PR00081">
    <property type="entry name" value="GDHRDH"/>
</dbReference>
<reference evidence="5 6" key="1">
    <citation type="journal article" date="2012" name="Proc. Natl. Acad. Sci. U.S.A.">
        <title>Comparative genomics of Ceriporiopsis subvermispora and Phanerochaete chrysosporium provide insight into selective ligninolysis.</title>
        <authorList>
            <person name="Fernandez-Fueyo E."/>
            <person name="Ruiz-Duenas F.J."/>
            <person name="Ferreira P."/>
            <person name="Floudas D."/>
            <person name="Hibbett D.S."/>
            <person name="Canessa P."/>
            <person name="Larrondo L.F."/>
            <person name="James T.Y."/>
            <person name="Seelenfreund D."/>
            <person name="Lobos S."/>
            <person name="Polanco R."/>
            <person name="Tello M."/>
            <person name="Honda Y."/>
            <person name="Watanabe T."/>
            <person name="Watanabe T."/>
            <person name="Ryu J.S."/>
            <person name="Kubicek C.P."/>
            <person name="Schmoll M."/>
            <person name="Gaskell J."/>
            <person name="Hammel K.E."/>
            <person name="St John F.J."/>
            <person name="Vanden Wymelenberg A."/>
            <person name="Sabat G."/>
            <person name="Splinter BonDurant S."/>
            <person name="Syed K."/>
            <person name="Yadav J.S."/>
            <person name="Doddapaneni H."/>
            <person name="Subramanian V."/>
            <person name="Lavin J.L."/>
            <person name="Oguiza J.A."/>
            <person name="Perez G."/>
            <person name="Pisabarro A.G."/>
            <person name="Ramirez L."/>
            <person name="Santoyo F."/>
            <person name="Master E."/>
            <person name="Coutinho P.M."/>
            <person name="Henrissat B."/>
            <person name="Lombard V."/>
            <person name="Magnuson J.K."/>
            <person name="Kuees U."/>
            <person name="Hori C."/>
            <person name="Igarashi K."/>
            <person name="Samejima M."/>
            <person name="Held B.W."/>
            <person name="Barry K.W."/>
            <person name="LaButti K.M."/>
            <person name="Lapidus A."/>
            <person name="Lindquist E.A."/>
            <person name="Lucas S.M."/>
            <person name="Riley R."/>
            <person name="Salamov A.A."/>
            <person name="Hoffmeister D."/>
            <person name="Schwenk D."/>
            <person name="Hadar Y."/>
            <person name="Yarden O."/>
            <person name="de Vries R.P."/>
            <person name="Wiebenga A."/>
            <person name="Stenlid J."/>
            <person name="Eastwood D."/>
            <person name="Grigoriev I.V."/>
            <person name="Berka R.M."/>
            <person name="Blanchette R.A."/>
            <person name="Kersten P."/>
            <person name="Martinez A.T."/>
            <person name="Vicuna R."/>
            <person name="Cullen D."/>
        </authorList>
    </citation>
    <scope>NUCLEOTIDE SEQUENCE [LARGE SCALE GENOMIC DNA]</scope>
    <source>
        <strain evidence="5 6">B</strain>
    </source>
</reference>
<dbReference type="GO" id="GO:0050664">
    <property type="term" value="F:oxidoreductase activity, acting on NAD(P)H, oxygen as acceptor"/>
    <property type="evidence" value="ECO:0007669"/>
    <property type="project" value="TreeGrafter"/>
</dbReference>
<dbReference type="EMBL" id="KB445797">
    <property type="protein sequence ID" value="EMD36981.1"/>
    <property type="molecule type" value="Genomic_DNA"/>
</dbReference>
<evidence type="ECO:0000256" key="3">
    <source>
        <dbReference type="ARBA" id="ARBA00023002"/>
    </source>
</evidence>
<dbReference type="Gene3D" id="3.40.50.720">
    <property type="entry name" value="NAD(P)-binding Rossmann-like Domain"/>
    <property type="match status" value="1"/>
</dbReference>
<dbReference type="STRING" id="914234.M2RDV5"/>
<dbReference type="InterPro" id="IPR036291">
    <property type="entry name" value="NAD(P)-bd_dom_sf"/>
</dbReference>
<keyword evidence="2" id="KW-0521">NADP</keyword>
<dbReference type="OrthoDB" id="1888931at2759"/>
<evidence type="ECO:0000313" key="5">
    <source>
        <dbReference type="EMBL" id="EMD36981.1"/>
    </source>
</evidence>
<comment type="similarity">
    <text evidence="1">Belongs to the short-chain dehydrogenases/reductases (SDR) family.</text>
</comment>